<dbReference type="KEGG" id="vg:26517887"/>
<keyword evidence="2" id="KW-1185">Reference proteome</keyword>
<protein>
    <submittedName>
        <fullName evidence="1">Uncharacterized protein</fullName>
    </submittedName>
</protein>
<evidence type="ECO:0000313" key="1">
    <source>
        <dbReference type="EMBL" id="AKE44835.1"/>
    </source>
</evidence>
<dbReference type="RefSeq" id="YP_009189589.1">
    <property type="nucleotide sequence ID" value="NC_028676.1"/>
</dbReference>
<reference evidence="1 2" key="1">
    <citation type="journal article" date="2015" name="J. Virol.">
        <title>Sinorhizobium meliloti Phage ?M9 Defines a New Group of T4 Superfamily Phages with Unusual Genomic Features but a Common T=16 Capsid.</title>
        <authorList>
            <person name="Johnson M.C."/>
            <person name="Tatum K.B."/>
            <person name="Lynn J.S."/>
            <person name="Brewer T.E."/>
            <person name="Lu S."/>
            <person name="Washburn B.K."/>
            <person name="Stroupe M.E."/>
            <person name="Jones K.M."/>
        </authorList>
    </citation>
    <scope>NUCLEOTIDE SEQUENCE [LARGE SCALE GENOMIC DNA]</scope>
</reference>
<dbReference type="GeneID" id="26517887"/>
<dbReference type="EMBL" id="KP881232">
    <property type="protein sequence ID" value="AKE44835.1"/>
    <property type="molecule type" value="Genomic_DNA"/>
</dbReference>
<evidence type="ECO:0000313" key="2">
    <source>
        <dbReference type="Proteomes" id="UP000033804"/>
    </source>
</evidence>
<gene>
    <name evidence="1" type="ORF">Sm_phiM9_208</name>
</gene>
<proteinExistence type="predicted"/>
<dbReference type="OrthoDB" id="28746at10239"/>
<organism evidence="1 2">
    <name type="scientific">Sinorhizobium phage phiM9</name>
    <dbReference type="NCBI Taxonomy" id="1636182"/>
    <lineage>
        <taxon>Viruses</taxon>
        <taxon>Duplodnaviria</taxon>
        <taxon>Heunggongvirae</taxon>
        <taxon>Uroviricota</taxon>
        <taxon>Caudoviricetes</taxon>
        <taxon>Pootjesviridae</taxon>
        <taxon>Emnonavirus</taxon>
        <taxon>Emnonavirus phiM9</taxon>
    </lineage>
</organism>
<dbReference type="Proteomes" id="UP000033804">
    <property type="component" value="Segment"/>
</dbReference>
<sequence length="85" mass="9805">MTNRYKREYKYSADHIASVLEGTCQSLEHALECHGIEDAGDDIEFLRDIDALVFCCEVCSWWAEICESAEEHGSGWICFECYQED</sequence>
<name>A0A0F6R620_9CAUD</name>
<accession>A0A0F6R620</accession>
<reference evidence="2" key="2">
    <citation type="submission" date="2015-03" db="EMBL/GenBank/DDBJ databases">
        <title>The genome and structure of Sinorhizobium meliloti phage phiM9.</title>
        <authorList>
            <person name="Johnson M.C."/>
            <person name="Tatum K.B."/>
            <person name="Lynn J.S."/>
            <person name="Brewer T.E."/>
            <person name="Washburn B.K."/>
            <person name="Stroupe M.E."/>
            <person name="Jones K.M."/>
        </authorList>
    </citation>
    <scope>NUCLEOTIDE SEQUENCE [LARGE SCALE GENOMIC DNA]</scope>
</reference>